<organism evidence="2 4">
    <name type="scientific">Enterococcus gilvus ATCC BAA-350</name>
    <dbReference type="NCBI Taxonomy" id="1158614"/>
    <lineage>
        <taxon>Bacteria</taxon>
        <taxon>Bacillati</taxon>
        <taxon>Bacillota</taxon>
        <taxon>Bacilli</taxon>
        <taxon>Lactobacillales</taxon>
        <taxon>Enterococcaceae</taxon>
        <taxon>Enterococcus</taxon>
    </lineage>
</organism>
<dbReference type="Proteomes" id="UP000014160">
    <property type="component" value="Unassembled WGS sequence"/>
</dbReference>
<dbReference type="eggNOG" id="COG1216">
    <property type="taxonomic scope" value="Bacteria"/>
</dbReference>
<dbReference type="EMBL" id="AJDQ01000007">
    <property type="protein sequence ID" value="EOI55949.1"/>
    <property type="molecule type" value="Genomic_DNA"/>
</dbReference>
<sequence length="285" mass="32845">MFEIVVVLYHMTASESSTIESLNTLLTSEAFSEIRSILIFDNSEQAAEPQGLDARFTYHHSQTNVGLAQAYNTALNQMSEAAVWLITLDQDTTISYEYLEALIKKATQLPESVVAIAPIINDQKQQISPIRSDTLRPLHKELPQGNQMYSKDIMVINSGTAVRAQFLREIGGYNLSFPLDYLDHWLSWRIFFEKKQMYILSNELQHQLSVLDYAKRMNFFRYQAILSAEKCYYSLYDKQLYSQYRRQLFLRGCKQLLNGKFNYGKMTLKFLFSGGNNGIKSTKAN</sequence>
<dbReference type="Proteomes" id="UP000013750">
    <property type="component" value="Unassembled WGS sequence"/>
</dbReference>
<evidence type="ECO:0000313" key="2">
    <source>
        <dbReference type="EMBL" id="EOI55949.1"/>
    </source>
</evidence>
<dbReference type="InterPro" id="IPR001173">
    <property type="entry name" value="Glyco_trans_2-like"/>
</dbReference>
<dbReference type="PATRIC" id="fig|1158614.3.peg.1856"/>
<accession>R2XM19</accession>
<evidence type="ECO:0000313" key="5">
    <source>
        <dbReference type="Proteomes" id="UP000014160"/>
    </source>
</evidence>
<protein>
    <recommendedName>
        <fullName evidence="1">Glycosyltransferase 2-like domain-containing protein</fullName>
    </recommendedName>
</protein>
<keyword evidence="5" id="KW-1185">Reference proteome</keyword>
<dbReference type="RefSeq" id="WP_010780252.1">
    <property type="nucleotide sequence ID" value="NZ_ASWH01000001.1"/>
</dbReference>
<gene>
    <name evidence="3" type="ORF">I592_02121</name>
    <name evidence="2" type="ORF">UKC_01846</name>
</gene>
<evidence type="ECO:0000313" key="3">
    <source>
        <dbReference type="EMBL" id="EOW82801.1"/>
    </source>
</evidence>
<dbReference type="HOGENOM" id="CLU_072074_0_0_9"/>
<evidence type="ECO:0000259" key="1">
    <source>
        <dbReference type="Pfam" id="PF00535"/>
    </source>
</evidence>
<dbReference type="EMBL" id="ASWH01000001">
    <property type="protein sequence ID" value="EOW82801.1"/>
    <property type="molecule type" value="Genomic_DNA"/>
</dbReference>
<evidence type="ECO:0000313" key="4">
    <source>
        <dbReference type="Proteomes" id="UP000013750"/>
    </source>
</evidence>
<dbReference type="SUPFAM" id="SSF53448">
    <property type="entry name" value="Nucleotide-diphospho-sugar transferases"/>
    <property type="match status" value="1"/>
</dbReference>
<dbReference type="InterPro" id="IPR029044">
    <property type="entry name" value="Nucleotide-diphossugar_trans"/>
</dbReference>
<dbReference type="Pfam" id="PF00535">
    <property type="entry name" value="Glycos_transf_2"/>
    <property type="match status" value="1"/>
</dbReference>
<feature type="domain" description="Glycosyltransferase 2-like" evidence="1">
    <location>
        <begin position="15"/>
        <end position="170"/>
    </location>
</feature>
<dbReference type="Gene3D" id="3.90.550.10">
    <property type="entry name" value="Spore Coat Polysaccharide Biosynthesis Protein SpsA, Chain A"/>
    <property type="match status" value="1"/>
</dbReference>
<proteinExistence type="predicted"/>
<name>R2XM19_9ENTE</name>
<reference evidence="3 5" key="2">
    <citation type="submission" date="2013-03" db="EMBL/GenBank/DDBJ databases">
        <title>The Genome Sequence of Enterococcus gilvus ATCC BAA-350 (PacBio/Illumina hybrid assembly).</title>
        <authorList>
            <consortium name="The Broad Institute Genomics Platform"/>
            <consortium name="The Broad Institute Genome Sequencing Center for Infectious Disease"/>
            <person name="Earl A."/>
            <person name="Russ C."/>
            <person name="Gilmore M."/>
            <person name="Surin D."/>
            <person name="Walker B."/>
            <person name="Young S."/>
            <person name="Zeng Q."/>
            <person name="Gargeya S."/>
            <person name="Fitzgerald M."/>
            <person name="Haas B."/>
            <person name="Abouelleil A."/>
            <person name="Allen A.W."/>
            <person name="Alvarado L."/>
            <person name="Arachchi H.M."/>
            <person name="Berlin A.M."/>
            <person name="Chapman S.B."/>
            <person name="Gainer-Dewar J."/>
            <person name="Goldberg J."/>
            <person name="Griggs A."/>
            <person name="Gujja S."/>
            <person name="Hansen M."/>
            <person name="Howarth C."/>
            <person name="Imamovic A."/>
            <person name="Ireland A."/>
            <person name="Larimer J."/>
            <person name="McCowan C."/>
            <person name="Murphy C."/>
            <person name="Pearson M."/>
            <person name="Poon T.W."/>
            <person name="Priest M."/>
            <person name="Roberts A."/>
            <person name="Saif S."/>
            <person name="Shea T."/>
            <person name="Sisk P."/>
            <person name="Sykes S."/>
            <person name="Wortman J."/>
            <person name="Nusbaum C."/>
            <person name="Birren B."/>
        </authorList>
    </citation>
    <scope>NUCLEOTIDE SEQUENCE [LARGE SCALE GENOMIC DNA]</scope>
    <source>
        <strain evidence="3 5">ATCC BAA-350</strain>
    </source>
</reference>
<dbReference type="AlphaFoldDB" id="R2XM19"/>
<dbReference type="OrthoDB" id="119253at2"/>
<reference evidence="2 4" key="1">
    <citation type="submission" date="2013-02" db="EMBL/GenBank/DDBJ databases">
        <title>The Genome Sequence of Enterococcus gilvus ATCC BAA-350.</title>
        <authorList>
            <consortium name="The Broad Institute Genome Sequencing Platform"/>
            <consortium name="The Broad Institute Genome Sequencing Center for Infectious Disease"/>
            <person name="Earl A.M."/>
            <person name="Gilmore M.S."/>
            <person name="Lebreton F."/>
            <person name="Walker B."/>
            <person name="Young S.K."/>
            <person name="Zeng Q."/>
            <person name="Gargeya S."/>
            <person name="Fitzgerald M."/>
            <person name="Haas B."/>
            <person name="Abouelleil A."/>
            <person name="Alvarado L."/>
            <person name="Arachchi H.M."/>
            <person name="Berlin A.M."/>
            <person name="Chapman S.B."/>
            <person name="Dewar J."/>
            <person name="Goldberg J."/>
            <person name="Griggs A."/>
            <person name="Gujja S."/>
            <person name="Hansen M."/>
            <person name="Howarth C."/>
            <person name="Imamovic A."/>
            <person name="Larimer J."/>
            <person name="McCowan C."/>
            <person name="Murphy C."/>
            <person name="Neiman D."/>
            <person name="Pearson M."/>
            <person name="Priest M."/>
            <person name="Roberts A."/>
            <person name="Saif S."/>
            <person name="Shea T."/>
            <person name="Sisk P."/>
            <person name="Sykes S."/>
            <person name="Wortman J."/>
            <person name="Nusbaum C."/>
            <person name="Birren B."/>
        </authorList>
    </citation>
    <scope>NUCLEOTIDE SEQUENCE [LARGE SCALE GENOMIC DNA]</scope>
    <source>
        <strain evidence="2 4">ATCC BAA-350</strain>
    </source>
</reference>
<comment type="caution">
    <text evidence="2">The sequence shown here is derived from an EMBL/GenBank/DDBJ whole genome shotgun (WGS) entry which is preliminary data.</text>
</comment>